<dbReference type="InterPro" id="IPR010982">
    <property type="entry name" value="Lambda_DNA-bd_dom_sf"/>
</dbReference>
<dbReference type="CDD" id="cd00093">
    <property type="entry name" value="HTH_XRE"/>
    <property type="match status" value="1"/>
</dbReference>
<dbReference type="AlphaFoldDB" id="A0A644XNW4"/>
<evidence type="ECO:0000259" key="1">
    <source>
        <dbReference type="PROSITE" id="PS50943"/>
    </source>
</evidence>
<evidence type="ECO:0000313" key="2">
    <source>
        <dbReference type="EMBL" id="MPM17829.1"/>
    </source>
</evidence>
<reference evidence="2" key="1">
    <citation type="submission" date="2019-08" db="EMBL/GenBank/DDBJ databases">
        <authorList>
            <person name="Kucharzyk K."/>
            <person name="Murdoch R.W."/>
            <person name="Higgins S."/>
            <person name="Loffler F."/>
        </authorList>
    </citation>
    <scope>NUCLEOTIDE SEQUENCE</scope>
</reference>
<feature type="domain" description="HTH cro/C1-type" evidence="1">
    <location>
        <begin position="45"/>
        <end position="103"/>
    </location>
</feature>
<sequence length="111" mass="12951">MTTKNKELKMYTFDQIKDEFIGQIGTEKRIRYEQELQLEILGELIRKIRLERNLTQTELGKLIGVQRAQISKLENHTSNVTMETILKVFGALRTKVNFNVELLNSPLNRTS</sequence>
<gene>
    <name evidence="2" type="ORF">SDC9_64228</name>
</gene>
<dbReference type="Gene3D" id="1.10.260.40">
    <property type="entry name" value="lambda repressor-like DNA-binding domains"/>
    <property type="match status" value="1"/>
</dbReference>
<comment type="caution">
    <text evidence="2">The sequence shown here is derived from an EMBL/GenBank/DDBJ whole genome shotgun (WGS) entry which is preliminary data.</text>
</comment>
<protein>
    <recommendedName>
        <fullName evidence="1">HTH cro/C1-type domain-containing protein</fullName>
    </recommendedName>
</protein>
<dbReference type="GO" id="GO:0003677">
    <property type="term" value="F:DNA binding"/>
    <property type="evidence" value="ECO:0007669"/>
    <property type="project" value="InterPro"/>
</dbReference>
<organism evidence="2">
    <name type="scientific">bioreactor metagenome</name>
    <dbReference type="NCBI Taxonomy" id="1076179"/>
    <lineage>
        <taxon>unclassified sequences</taxon>
        <taxon>metagenomes</taxon>
        <taxon>ecological metagenomes</taxon>
    </lineage>
</organism>
<accession>A0A644XNW4</accession>
<dbReference type="EMBL" id="VSSQ01002869">
    <property type="protein sequence ID" value="MPM17829.1"/>
    <property type="molecule type" value="Genomic_DNA"/>
</dbReference>
<dbReference type="InterPro" id="IPR001387">
    <property type="entry name" value="Cro/C1-type_HTH"/>
</dbReference>
<name>A0A644XNW4_9ZZZZ</name>
<dbReference type="PROSITE" id="PS50943">
    <property type="entry name" value="HTH_CROC1"/>
    <property type="match status" value="1"/>
</dbReference>
<dbReference type="SMART" id="SM00530">
    <property type="entry name" value="HTH_XRE"/>
    <property type="match status" value="1"/>
</dbReference>
<proteinExistence type="predicted"/>
<dbReference type="SUPFAM" id="SSF47413">
    <property type="entry name" value="lambda repressor-like DNA-binding domains"/>
    <property type="match status" value="1"/>
</dbReference>
<dbReference type="Pfam" id="PF01381">
    <property type="entry name" value="HTH_3"/>
    <property type="match status" value="1"/>
</dbReference>